<dbReference type="PANTHER" id="PTHR35392">
    <property type="entry name" value="ZN(II)2CYS6 TRANSCRIPTION FACTOR (EUROFUNG)-RELATED-RELATED"/>
    <property type="match status" value="1"/>
</dbReference>
<dbReference type="InterPro" id="IPR001138">
    <property type="entry name" value="Zn2Cys6_DnaBD"/>
</dbReference>
<keyword evidence="1" id="KW-0539">Nucleus</keyword>
<evidence type="ECO:0000256" key="1">
    <source>
        <dbReference type="ARBA" id="ARBA00023242"/>
    </source>
</evidence>
<dbReference type="AlphaFoldDB" id="J3NJQ1"/>
<evidence type="ECO:0000313" key="2">
    <source>
        <dbReference type="EMBL" id="EJT81503.1"/>
    </source>
</evidence>
<dbReference type="VEuPathDB" id="FungiDB:GGTG_01481"/>
<dbReference type="InterPro" id="IPR052973">
    <property type="entry name" value="Fungal_sec-metab_reg_TF"/>
</dbReference>
<name>J3NJQ1_GAET3</name>
<dbReference type="PANTHER" id="PTHR35392:SF3">
    <property type="entry name" value="ZN(2)-C6 FUNGAL-TYPE DOMAIN-CONTAINING PROTEIN"/>
    <property type="match status" value="1"/>
</dbReference>
<dbReference type="GO" id="GO:0008270">
    <property type="term" value="F:zinc ion binding"/>
    <property type="evidence" value="ECO:0007669"/>
    <property type="project" value="InterPro"/>
</dbReference>
<dbReference type="GO" id="GO:0000981">
    <property type="term" value="F:DNA-binding transcription factor activity, RNA polymerase II-specific"/>
    <property type="evidence" value="ECO:0007669"/>
    <property type="project" value="InterPro"/>
</dbReference>
<dbReference type="CDD" id="cd00067">
    <property type="entry name" value="GAL4"/>
    <property type="match status" value="1"/>
</dbReference>
<evidence type="ECO:0000313" key="3">
    <source>
        <dbReference type="EnsemblFungi" id="EJT81503"/>
    </source>
</evidence>
<gene>
    <name evidence="3" type="primary">20341939</name>
    <name evidence="2" type="ORF">GGTG_01481</name>
</gene>
<reference evidence="4" key="1">
    <citation type="submission" date="2010-07" db="EMBL/GenBank/DDBJ databases">
        <title>The genome sequence of Gaeumannomyces graminis var. tritici strain R3-111a-1.</title>
        <authorList>
            <consortium name="The Broad Institute Genome Sequencing Platform"/>
            <person name="Ma L.-J."/>
            <person name="Dead R."/>
            <person name="Young S."/>
            <person name="Zeng Q."/>
            <person name="Koehrsen M."/>
            <person name="Alvarado L."/>
            <person name="Berlin A."/>
            <person name="Chapman S.B."/>
            <person name="Chen Z."/>
            <person name="Freedman E."/>
            <person name="Gellesch M."/>
            <person name="Goldberg J."/>
            <person name="Griggs A."/>
            <person name="Gujja S."/>
            <person name="Heilman E.R."/>
            <person name="Heiman D."/>
            <person name="Hepburn T."/>
            <person name="Howarth C."/>
            <person name="Jen D."/>
            <person name="Larson L."/>
            <person name="Mehta T."/>
            <person name="Neiman D."/>
            <person name="Pearson M."/>
            <person name="Roberts A."/>
            <person name="Saif S."/>
            <person name="Shea T."/>
            <person name="Shenoy N."/>
            <person name="Sisk P."/>
            <person name="Stolte C."/>
            <person name="Sykes S."/>
            <person name="Walk T."/>
            <person name="White J."/>
            <person name="Yandava C."/>
            <person name="Haas B."/>
            <person name="Nusbaum C."/>
            <person name="Birren B."/>
        </authorList>
    </citation>
    <scope>NUCLEOTIDE SEQUENCE [LARGE SCALE GENOMIC DNA]</scope>
    <source>
        <strain evidence="4">R3-111a-1</strain>
    </source>
</reference>
<dbReference type="HOGENOM" id="CLU_018682_0_0_1"/>
<dbReference type="Proteomes" id="UP000006039">
    <property type="component" value="Unassembled WGS sequence"/>
</dbReference>
<dbReference type="GeneID" id="20341939"/>
<dbReference type="OrthoDB" id="3474066at2759"/>
<dbReference type="STRING" id="644352.J3NJQ1"/>
<accession>J3NJQ1</accession>
<reference evidence="2" key="2">
    <citation type="submission" date="2010-07" db="EMBL/GenBank/DDBJ databases">
        <authorList>
            <consortium name="The Broad Institute Genome Sequencing Platform"/>
            <consortium name="Broad Institute Genome Sequencing Center for Infectious Disease"/>
            <person name="Ma L.-J."/>
            <person name="Dead R."/>
            <person name="Young S."/>
            <person name="Zeng Q."/>
            <person name="Koehrsen M."/>
            <person name="Alvarado L."/>
            <person name="Berlin A."/>
            <person name="Chapman S.B."/>
            <person name="Chen Z."/>
            <person name="Freedman E."/>
            <person name="Gellesch M."/>
            <person name="Goldberg J."/>
            <person name="Griggs A."/>
            <person name="Gujja S."/>
            <person name="Heilman E.R."/>
            <person name="Heiman D."/>
            <person name="Hepburn T."/>
            <person name="Howarth C."/>
            <person name="Jen D."/>
            <person name="Larson L."/>
            <person name="Mehta T."/>
            <person name="Neiman D."/>
            <person name="Pearson M."/>
            <person name="Roberts A."/>
            <person name="Saif S."/>
            <person name="Shea T."/>
            <person name="Shenoy N."/>
            <person name="Sisk P."/>
            <person name="Stolte C."/>
            <person name="Sykes S."/>
            <person name="Walk T."/>
            <person name="White J."/>
            <person name="Yandava C."/>
            <person name="Haas B."/>
            <person name="Nusbaum C."/>
            <person name="Birren B."/>
        </authorList>
    </citation>
    <scope>NUCLEOTIDE SEQUENCE</scope>
    <source>
        <strain evidence="2">R3-111a-1</strain>
    </source>
</reference>
<dbReference type="EMBL" id="GL385395">
    <property type="protein sequence ID" value="EJT81503.1"/>
    <property type="molecule type" value="Genomic_DNA"/>
</dbReference>
<organism evidence="2">
    <name type="scientific">Gaeumannomyces tritici (strain R3-111a-1)</name>
    <name type="common">Wheat and barley take-all root rot fungus</name>
    <name type="synonym">Gaeumannomyces graminis var. tritici</name>
    <dbReference type="NCBI Taxonomy" id="644352"/>
    <lineage>
        <taxon>Eukaryota</taxon>
        <taxon>Fungi</taxon>
        <taxon>Dikarya</taxon>
        <taxon>Ascomycota</taxon>
        <taxon>Pezizomycotina</taxon>
        <taxon>Sordariomycetes</taxon>
        <taxon>Sordariomycetidae</taxon>
        <taxon>Magnaporthales</taxon>
        <taxon>Magnaporthaceae</taxon>
        <taxon>Gaeumannomyces</taxon>
    </lineage>
</organism>
<evidence type="ECO:0000313" key="4">
    <source>
        <dbReference type="Proteomes" id="UP000006039"/>
    </source>
</evidence>
<reference evidence="3" key="5">
    <citation type="submission" date="2018-04" db="UniProtKB">
        <authorList>
            <consortium name="EnsemblFungi"/>
        </authorList>
    </citation>
    <scope>IDENTIFICATION</scope>
    <source>
        <strain evidence="3">R3-111a-1</strain>
    </source>
</reference>
<sequence length="771" mass="85656">MPAAPQIPFPPSADRQQILEQAAQFLGVSVYQLLEFSQPHKQLPSAVEQAAANLGAPVASLLELGDQHRHKRSRVDPTVSMPPQFAPYQPGDHEHVDHGQHYEGEATQLVPYRTLAAAPEPMSSILGLSSVGIADCLSSFAACNPCVGYGSQDENYTPMTTTAAYEYDGGSQLVVVDVIPTPTTLMPSRTSNYHAFATAAAEVPGLLGCDDAALLGGYLPQYPPLPPSRPAGVEQPHTSSELMLYPGAMTATAYSGPIPSTPHLATAPPQPSSHIMVQTTQYMTSSTPAETPLPAHSGLAPMAGPGYGVLANYGTPNPVVGEGSVGGTEVYNGVSKLDVVVLPQRAPPAKRGPFRNQVERQKTAYTRKIGSCIRCRMQRIRCHTDPEDGDSPCGTCRKVSNTNKVWRLPCLRLKISEVTLSKTGPVKGYEWTRRWKDGMVADEISSWASDEIKTIRVTEGFTGRSVELQVRQFVPQEGDRLERSWVVGGVRRSVRIPAFALVDMDAVRGSYDSYIENGVEECCNKLVNREKKLLWRTYSLAIRMLADSRLAEEEKDLLLSTLELWMSIRLTTTSFEIVGDETLGMTHDLMDESSPLNGKIPLPPVMGAQLDSILIHQIQAKFRRETLDQLQNFTQENRQKTWLTTYLVTFVLLHNITLVIQHDASYARKHGIERRFAREDKVKQYFVGATTLLAYFHYRRYAKPFAPDVKIDDVRTSSGNEAAEYVVYARKYIKDNETQWRDLLERGEIENEYYFVAQMHEQDWAPRNWPG</sequence>
<proteinExistence type="predicted"/>
<dbReference type="eggNOG" id="ENOG502S5SN">
    <property type="taxonomic scope" value="Eukaryota"/>
</dbReference>
<reference evidence="3" key="4">
    <citation type="journal article" date="2015" name="G3 (Bethesda)">
        <title>Genome sequences of three phytopathogenic species of the Magnaporthaceae family of fungi.</title>
        <authorList>
            <person name="Okagaki L.H."/>
            <person name="Nunes C.C."/>
            <person name="Sailsbery J."/>
            <person name="Clay B."/>
            <person name="Brown D."/>
            <person name="John T."/>
            <person name="Oh Y."/>
            <person name="Young N."/>
            <person name="Fitzgerald M."/>
            <person name="Haas B.J."/>
            <person name="Zeng Q."/>
            <person name="Young S."/>
            <person name="Adiconis X."/>
            <person name="Fan L."/>
            <person name="Levin J.Z."/>
            <person name="Mitchell T.K."/>
            <person name="Okubara P.A."/>
            <person name="Farman M.L."/>
            <person name="Kohn L.M."/>
            <person name="Birren B."/>
            <person name="Ma L.-J."/>
            <person name="Dean R.A."/>
        </authorList>
    </citation>
    <scope>NUCLEOTIDE SEQUENCE</scope>
    <source>
        <strain evidence="3">R3-111a-1</strain>
    </source>
</reference>
<reference evidence="2" key="3">
    <citation type="submission" date="2010-09" db="EMBL/GenBank/DDBJ databases">
        <title>Annotation of Gaeumannomyces graminis var. tritici R3-111a-1.</title>
        <authorList>
            <consortium name="The Broad Institute Genome Sequencing Platform"/>
            <person name="Ma L.-J."/>
            <person name="Dead R."/>
            <person name="Young S.K."/>
            <person name="Zeng Q."/>
            <person name="Gargeya S."/>
            <person name="Fitzgerald M."/>
            <person name="Haas B."/>
            <person name="Abouelleil A."/>
            <person name="Alvarado L."/>
            <person name="Arachchi H.M."/>
            <person name="Berlin A."/>
            <person name="Brown A."/>
            <person name="Chapman S.B."/>
            <person name="Chen Z."/>
            <person name="Dunbar C."/>
            <person name="Freedman E."/>
            <person name="Gearin G."/>
            <person name="Gellesch M."/>
            <person name="Goldberg J."/>
            <person name="Griggs A."/>
            <person name="Gujja S."/>
            <person name="Heiman D."/>
            <person name="Howarth C."/>
            <person name="Larson L."/>
            <person name="Lui A."/>
            <person name="MacDonald P.J.P."/>
            <person name="Mehta T."/>
            <person name="Montmayeur A."/>
            <person name="Murphy C."/>
            <person name="Neiman D."/>
            <person name="Pearson M."/>
            <person name="Priest M."/>
            <person name="Roberts A."/>
            <person name="Saif S."/>
            <person name="Shea T."/>
            <person name="Shenoy N."/>
            <person name="Sisk P."/>
            <person name="Stolte C."/>
            <person name="Sykes S."/>
            <person name="Yandava C."/>
            <person name="Wortman J."/>
            <person name="Nusbaum C."/>
            <person name="Birren B."/>
        </authorList>
    </citation>
    <scope>NUCLEOTIDE SEQUENCE</scope>
    <source>
        <strain evidence="2">R3-111a-1</strain>
    </source>
</reference>
<dbReference type="EnsemblFungi" id="EJT81503">
    <property type="protein sequence ID" value="EJT81503"/>
    <property type="gene ID" value="GGTG_01481"/>
</dbReference>
<evidence type="ECO:0008006" key="5">
    <source>
        <dbReference type="Google" id="ProtNLM"/>
    </source>
</evidence>
<keyword evidence="4" id="KW-1185">Reference proteome</keyword>
<dbReference type="RefSeq" id="XP_009217512.1">
    <property type="nucleotide sequence ID" value="XM_009219248.1"/>
</dbReference>
<protein>
    <recommendedName>
        <fullName evidence="5">Zn(2)-C6 fungal-type domain-containing protein</fullName>
    </recommendedName>
</protein>